<organism evidence="4 5">
    <name type="scientific">Asanoa ishikariensis</name>
    <dbReference type="NCBI Taxonomy" id="137265"/>
    <lineage>
        <taxon>Bacteria</taxon>
        <taxon>Bacillati</taxon>
        <taxon>Actinomycetota</taxon>
        <taxon>Actinomycetes</taxon>
        <taxon>Micromonosporales</taxon>
        <taxon>Micromonosporaceae</taxon>
        <taxon>Asanoa</taxon>
    </lineage>
</organism>
<name>A0A1H3KZ16_9ACTN</name>
<dbReference type="Pfam" id="PF01476">
    <property type="entry name" value="LysM"/>
    <property type="match status" value="1"/>
</dbReference>
<evidence type="ECO:0000256" key="1">
    <source>
        <dbReference type="SAM" id="MobiDB-lite"/>
    </source>
</evidence>
<keyword evidence="5" id="KW-1185">Reference proteome</keyword>
<evidence type="ECO:0000313" key="5">
    <source>
        <dbReference type="Proteomes" id="UP000199632"/>
    </source>
</evidence>
<dbReference type="SUPFAM" id="SSF54106">
    <property type="entry name" value="LysM domain"/>
    <property type="match status" value="1"/>
</dbReference>
<protein>
    <submittedName>
        <fullName evidence="4">LysM domain-containing protein</fullName>
    </submittedName>
</protein>
<dbReference type="AlphaFoldDB" id="A0A1H3KZ16"/>
<feature type="region of interest" description="Disordered" evidence="1">
    <location>
        <begin position="251"/>
        <end position="338"/>
    </location>
</feature>
<proteinExistence type="predicted"/>
<keyword evidence="2" id="KW-0812">Transmembrane</keyword>
<dbReference type="PANTHER" id="PTHR34700:SF4">
    <property type="entry name" value="PHAGE-LIKE ELEMENT PBSX PROTEIN XKDP"/>
    <property type="match status" value="1"/>
</dbReference>
<dbReference type="STRING" id="137265.SAMN05421684_0409"/>
<feature type="transmembrane region" description="Helical" evidence="2">
    <location>
        <begin position="379"/>
        <end position="401"/>
    </location>
</feature>
<dbReference type="Gene3D" id="3.10.350.10">
    <property type="entry name" value="LysM domain"/>
    <property type="match status" value="1"/>
</dbReference>
<feature type="transmembrane region" description="Helical" evidence="2">
    <location>
        <begin position="108"/>
        <end position="130"/>
    </location>
</feature>
<dbReference type="EMBL" id="FNQB01000001">
    <property type="protein sequence ID" value="SDY56895.1"/>
    <property type="molecule type" value="Genomic_DNA"/>
</dbReference>
<keyword evidence="2" id="KW-1133">Transmembrane helix</keyword>
<dbReference type="RefSeq" id="WP_090786441.1">
    <property type="nucleotide sequence ID" value="NZ_BOND01000030.1"/>
</dbReference>
<reference evidence="5" key="1">
    <citation type="submission" date="2016-10" db="EMBL/GenBank/DDBJ databases">
        <authorList>
            <person name="Varghese N."/>
            <person name="Submissions S."/>
        </authorList>
    </citation>
    <scope>NUCLEOTIDE SEQUENCE [LARGE SCALE GENOMIC DNA]</scope>
    <source>
        <strain evidence="5">DSM 44718</strain>
    </source>
</reference>
<dbReference type="SMART" id="SM00257">
    <property type="entry name" value="LysM"/>
    <property type="match status" value="1"/>
</dbReference>
<keyword evidence="2" id="KW-0472">Membrane</keyword>
<dbReference type="CDD" id="cd00118">
    <property type="entry name" value="LysM"/>
    <property type="match status" value="1"/>
</dbReference>
<dbReference type="OrthoDB" id="516973at2"/>
<dbReference type="InterPro" id="IPR018392">
    <property type="entry name" value="LysM"/>
</dbReference>
<dbReference type="InterPro" id="IPR052196">
    <property type="entry name" value="Bact_Kbp"/>
</dbReference>
<feature type="domain" description="LysM" evidence="3">
    <location>
        <begin position="195"/>
        <end position="242"/>
    </location>
</feature>
<dbReference type="PANTHER" id="PTHR34700">
    <property type="entry name" value="POTASSIUM BINDING PROTEIN KBP"/>
    <property type="match status" value="1"/>
</dbReference>
<sequence length="420" mass="43665">MTVSRPRRVGQIVTGLGALVLLVGLVGGAPIALLAFAGNPLPDHVPTFAEIGTALTSRDDGQLFVRTLAVVGWLGWGTFAMSVLIDLPFRLVRRPAPRLPGLRRQQRMAAALIGSALILIGSPATSAIAATSQPVVLHVPARAATASSLVAATPWASAPERATTTVPVATPASPVGVAQLLPAAAHRHNDADDEPRYQVERGDYLGAIADRYVGDFGDYPELARLNKIQNPDRIYPGQLLKLPDEALDHGYRPHASGMVIQPGINDGHDPTKPPPNQPNQPAPTQPTPNQPAPNQPAPDQPAPSQPKPSQPKPSEPTPNQPAPIQPARPAPPNVTTVPPVLPAPRPAVVVPLPPASPDQNMAAGAPSPTDSVLQINRPLAVSAVIAAAAIVGAQVGTVFGLRRRPAGTPVDGGRHRAGDE</sequence>
<evidence type="ECO:0000313" key="4">
    <source>
        <dbReference type="EMBL" id="SDY56895.1"/>
    </source>
</evidence>
<feature type="transmembrane region" description="Helical" evidence="2">
    <location>
        <begin position="12"/>
        <end position="37"/>
    </location>
</feature>
<dbReference type="PROSITE" id="PS51782">
    <property type="entry name" value="LYSM"/>
    <property type="match status" value="1"/>
</dbReference>
<feature type="transmembrane region" description="Helical" evidence="2">
    <location>
        <begin position="63"/>
        <end position="87"/>
    </location>
</feature>
<evidence type="ECO:0000256" key="2">
    <source>
        <dbReference type="SAM" id="Phobius"/>
    </source>
</evidence>
<evidence type="ECO:0000259" key="3">
    <source>
        <dbReference type="PROSITE" id="PS51782"/>
    </source>
</evidence>
<dbReference type="InterPro" id="IPR036779">
    <property type="entry name" value="LysM_dom_sf"/>
</dbReference>
<feature type="compositionally biased region" description="Pro residues" evidence="1">
    <location>
        <begin position="272"/>
        <end position="332"/>
    </location>
</feature>
<accession>A0A1H3KZ16</accession>
<gene>
    <name evidence="4" type="ORF">SAMN05421684_0409</name>
</gene>
<dbReference type="Proteomes" id="UP000199632">
    <property type="component" value="Unassembled WGS sequence"/>
</dbReference>